<keyword evidence="8 10" id="KW-0717">Septation</keyword>
<comment type="similarity">
    <text evidence="2 10">Belongs to the TRAFAC class TrmE-Era-EngA-EngB-Septin-like GTPase superfamily. EngB GTPase family.</text>
</comment>
<evidence type="ECO:0000256" key="2">
    <source>
        <dbReference type="ARBA" id="ARBA00009638"/>
    </source>
</evidence>
<keyword evidence="4" id="KW-0479">Metal-binding</keyword>
<evidence type="ECO:0000256" key="8">
    <source>
        <dbReference type="ARBA" id="ARBA00023210"/>
    </source>
</evidence>
<dbReference type="RefSeq" id="WP_088559867.1">
    <property type="nucleotide sequence ID" value="NZ_FYEH01000001.1"/>
</dbReference>
<dbReference type="CDD" id="cd01876">
    <property type="entry name" value="YihA_EngB"/>
    <property type="match status" value="1"/>
</dbReference>
<evidence type="ECO:0000256" key="1">
    <source>
        <dbReference type="ARBA" id="ARBA00001946"/>
    </source>
</evidence>
<evidence type="ECO:0000256" key="10">
    <source>
        <dbReference type="HAMAP-Rule" id="MF_00321"/>
    </source>
</evidence>
<keyword evidence="13" id="KW-1185">Reference proteome</keyword>
<dbReference type="InterPro" id="IPR030393">
    <property type="entry name" value="G_ENGB_dom"/>
</dbReference>
<keyword evidence="5 10" id="KW-0547">Nucleotide-binding</keyword>
<evidence type="ECO:0000313" key="12">
    <source>
        <dbReference type="EMBL" id="SNB53246.1"/>
    </source>
</evidence>
<dbReference type="InterPro" id="IPR027417">
    <property type="entry name" value="P-loop_NTPase"/>
</dbReference>
<evidence type="ECO:0000256" key="6">
    <source>
        <dbReference type="ARBA" id="ARBA00022842"/>
    </source>
</evidence>
<name>A0A212Q1R5_9PROT</name>
<dbReference type="InterPro" id="IPR019987">
    <property type="entry name" value="GTP-bd_ribosome_bio_YsxC"/>
</dbReference>
<evidence type="ECO:0000256" key="5">
    <source>
        <dbReference type="ARBA" id="ARBA00022741"/>
    </source>
</evidence>
<dbReference type="PANTHER" id="PTHR11649">
    <property type="entry name" value="MSS1/TRME-RELATED GTP-BINDING PROTEIN"/>
    <property type="match status" value="1"/>
</dbReference>
<feature type="domain" description="EngB-type G" evidence="11">
    <location>
        <begin position="39"/>
        <end position="214"/>
    </location>
</feature>
<sequence length="221" mass="23749">MQDLNQPTPEALEEGRLLFAQACTFMLGVVNLRGLPPMDQPEIVFAGRSNVGKSSLVNALTGRNTLARTSNTPGRTQEINFFDLAGRLRLVDVPGYGFAQAPKAKVEAWTDLVFAYLRGRASLRLACLLIDARHGLKTVDDGAMEQLGRAAVPFMVVLTKADLVRPLELERIVGAVRGGLRNRIGALAEPVLTSSRKGQGIAELRAILATYAAAAERGVSP</sequence>
<comment type="cofactor">
    <cofactor evidence="1">
        <name>Mg(2+)</name>
        <dbReference type="ChEBI" id="CHEBI:18420"/>
    </cofactor>
</comment>
<dbReference type="AlphaFoldDB" id="A0A212Q1R5"/>
<evidence type="ECO:0000256" key="9">
    <source>
        <dbReference type="ARBA" id="ARBA00023306"/>
    </source>
</evidence>
<dbReference type="PANTHER" id="PTHR11649:SF13">
    <property type="entry name" value="ENGB-TYPE G DOMAIN-CONTAINING PROTEIN"/>
    <property type="match status" value="1"/>
</dbReference>
<dbReference type="Pfam" id="PF01926">
    <property type="entry name" value="MMR_HSR1"/>
    <property type="match status" value="1"/>
</dbReference>
<dbReference type="Proteomes" id="UP000197065">
    <property type="component" value="Unassembled WGS sequence"/>
</dbReference>
<evidence type="ECO:0000259" key="11">
    <source>
        <dbReference type="PROSITE" id="PS51706"/>
    </source>
</evidence>
<dbReference type="InterPro" id="IPR006073">
    <property type="entry name" value="GTP-bd"/>
</dbReference>
<organism evidence="12 13">
    <name type="scientific">Arboricoccus pini</name>
    <dbReference type="NCBI Taxonomy" id="1963835"/>
    <lineage>
        <taxon>Bacteria</taxon>
        <taxon>Pseudomonadati</taxon>
        <taxon>Pseudomonadota</taxon>
        <taxon>Alphaproteobacteria</taxon>
        <taxon>Geminicoccales</taxon>
        <taxon>Geminicoccaceae</taxon>
        <taxon>Arboricoccus</taxon>
    </lineage>
</organism>
<dbReference type="PROSITE" id="PS51706">
    <property type="entry name" value="G_ENGB"/>
    <property type="match status" value="1"/>
</dbReference>
<dbReference type="GO" id="GO:0046872">
    <property type="term" value="F:metal ion binding"/>
    <property type="evidence" value="ECO:0007669"/>
    <property type="project" value="UniProtKB-KW"/>
</dbReference>
<dbReference type="SUPFAM" id="SSF52540">
    <property type="entry name" value="P-loop containing nucleoside triphosphate hydrolases"/>
    <property type="match status" value="1"/>
</dbReference>
<dbReference type="GO" id="GO:0000917">
    <property type="term" value="P:division septum assembly"/>
    <property type="evidence" value="ECO:0007669"/>
    <property type="project" value="UniProtKB-KW"/>
</dbReference>
<proteinExistence type="inferred from homology"/>
<keyword evidence="3 10" id="KW-0132">Cell division</keyword>
<protein>
    <recommendedName>
        <fullName evidence="10">Probable GTP-binding protein EngB</fullName>
    </recommendedName>
</protein>
<keyword evidence="6" id="KW-0460">Magnesium</keyword>
<dbReference type="GO" id="GO:0005525">
    <property type="term" value="F:GTP binding"/>
    <property type="evidence" value="ECO:0007669"/>
    <property type="project" value="UniProtKB-UniRule"/>
</dbReference>
<gene>
    <name evidence="10" type="primary">engB</name>
    <name evidence="12" type="ORF">SAMN07250955_101352</name>
</gene>
<dbReference type="HAMAP" id="MF_00321">
    <property type="entry name" value="GTPase_EngB"/>
    <property type="match status" value="1"/>
</dbReference>
<evidence type="ECO:0000256" key="3">
    <source>
        <dbReference type="ARBA" id="ARBA00022618"/>
    </source>
</evidence>
<comment type="function">
    <text evidence="10">Necessary for normal cell division and for the maintenance of normal septation.</text>
</comment>
<evidence type="ECO:0000256" key="7">
    <source>
        <dbReference type="ARBA" id="ARBA00023134"/>
    </source>
</evidence>
<dbReference type="OrthoDB" id="9804921at2"/>
<dbReference type="Gene3D" id="3.40.50.300">
    <property type="entry name" value="P-loop containing nucleotide triphosphate hydrolases"/>
    <property type="match status" value="1"/>
</dbReference>
<evidence type="ECO:0000313" key="13">
    <source>
        <dbReference type="Proteomes" id="UP000197065"/>
    </source>
</evidence>
<keyword evidence="7 10" id="KW-0342">GTP-binding</keyword>
<dbReference type="NCBIfam" id="TIGR03598">
    <property type="entry name" value="GTPase_YsxC"/>
    <property type="match status" value="1"/>
</dbReference>
<dbReference type="GO" id="GO:0005829">
    <property type="term" value="C:cytosol"/>
    <property type="evidence" value="ECO:0007669"/>
    <property type="project" value="TreeGrafter"/>
</dbReference>
<keyword evidence="9 10" id="KW-0131">Cell cycle</keyword>
<accession>A0A212Q1R5</accession>
<reference evidence="12 13" key="1">
    <citation type="submission" date="2017-06" db="EMBL/GenBank/DDBJ databases">
        <authorList>
            <person name="Kim H.J."/>
            <person name="Triplett B.A."/>
        </authorList>
    </citation>
    <scope>NUCLEOTIDE SEQUENCE [LARGE SCALE GENOMIC DNA]</scope>
    <source>
        <strain evidence="12 13">B29T1</strain>
    </source>
</reference>
<evidence type="ECO:0000256" key="4">
    <source>
        <dbReference type="ARBA" id="ARBA00022723"/>
    </source>
</evidence>
<dbReference type="EMBL" id="FYEH01000001">
    <property type="protein sequence ID" value="SNB53246.1"/>
    <property type="molecule type" value="Genomic_DNA"/>
</dbReference>